<dbReference type="Proteomes" id="UP001285352">
    <property type="component" value="Unassembled WGS sequence"/>
</dbReference>
<dbReference type="Gene3D" id="1.10.260.40">
    <property type="entry name" value="lambda repressor-like DNA-binding domains"/>
    <property type="match status" value="1"/>
</dbReference>
<dbReference type="Gene3D" id="3.40.50.2300">
    <property type="match status" value="2"/>
</dbReference>
<dbReference type="SUPFAM" id="SSF47413">
    <property type="entry name" value="lambda repressor-like DNA-binding domains"/>
    <property type="match status" value="1"/>
</dbReference>
<proteinExistence type="predicted"/>
<evidence type="ECO:0000313" key="6">
    <source>
        <dbReference type="Proteomes" id="UP001285352"/>
    </source>
</evidence>
<dbReference type="PANTHER" id="PTHR30146">
    <property type="entry name" value="LACI-RELATED TRANSCRIPTIONAL REPRESSOR"/>
    <property type="match status" value="1"/>
</dbReference>
<sequence>MAKSPARPAAPRSGPVTIADVAVAAGVSKQTVSNVMNYPEKVRPQTRERVLSAVADLGFQPNRAARALRSSSAGMIACRIEPVSSHSLAHLHDRFLHALAEAGQAVGRHLMLFAVDDVENEVVTCVRLVRSGAAEGVVLYNVVPDDPRPSMLLDAGVPFVCFGRFSDSADATGWVDVDNAAGIAVVVEHLAACGHQRIGFLGFPEGHRVGDDRAGGWVTAMDRHGLLAGSHRLDVRGEDTWISGARMARGLLDRADAPTALVAASDTLAAGAMQAVRDLGRTPGEDVALVGYDDTPSAEVLDLSSVRQPIPEIGRRIVEALCPPDGTVLPVAALLAPELVVRGSSRRRV</sequence>
<evidence type="ECO:0000256" key="1">
    <source>
        <dbReference type="ARBA" id="ARBA00023015"/>
    </source>
</evidence>
<organism evidence="5 6">
    <name type="scientific">Lentzea sokolovensis</name>
    <dbReference type="NCBI Taxonomy" id="3095429"/>
    <lineage>
        <taxon>Bacteria</taxon>
        <taxon>Bacillati</taxon>
        <taxon>Actinomycetota</taxon>
        <taxon>Actinomycetes</taxon>
        <taxon>Pseudonocardiales</taxon>
        <taxon>Pseudonocardiaceae</taxon>
        <taxon>Lentzea</taxon>
    </lineage>
</organism>
<dbReference type="InterPro" id="IPR028082">
    <property type="entry name" value="Peripla_BP_I"/>
</dbReference>
<accession>A0ABU4URF8</accession>
<keyword evidence="1" id="KW-0805">Transcription regulation</keyword>
<reference evidence="5 6" key="2">
    <citation type="submission" date="2023-11" db="EMBL/GenBank/DDBJ databases">
        <authorList>
            <person name="Lara A.C."/>
            <person name="Chronakova A."/>
        </authorList>
    </citation>
    <scope>NUCLEOTIDE SEQUENCE [LARGE SCALE GENOMIC DNA]</scope>
    <source>
        <strain evidence="5 6">BCCO 10_0061</strain>
    </source>
</reference>
<feature type="domain" description="HTH lacI-type" evidence="4">
    <location>
        <begin position="16"/>
        <end position="70"/>
    </location>
</feature>
<dbReference type="PANTHER" id="PTHR30146:SF109">
    <property type="entry name" value="HTH-TYPE TRANSCRIPTIONAL REGULATOR GALS"/>
    <property type="match status" value="1"/>
</dbReference>
<dbReference type="PROSITE" id="PS50932">
    <property type="entry name" value="HTH_LACI_2"/>
    <property type="match status" value="1"/>
</dbReference>
<evidence type="ECO:0000256" key="2">
    <source>
        <dbReference type="ARBA" id="ARBA00023125"/>
    </source>
</evidence>
<reference evidence="5 6" key="1">
    <citation type="submission" date="2023-11" db="EMBL/GenBank/DDBJ databases">
        <title>Lentzea sokolovensis, sp. nov., Lentzea kristufkii, sp. nov., and Lentzea miocenensis, sp. nov., rare actinobacteria from Sokolov Coal Basin, Miocene lacustrine sediment, Czech Republic.</title>
        <authorList>
            <person name="Lara A."/>
            <person name="Kotroba L."/>
            <person name="Nouioui I."/>
            <person name="Neumann-Schaal M."/>
            <person name="Mast Y."/>
            <person name="Chronakova A."/>
        </authorList>
    </citation>
    <scope>NUCLEOTIDE SEQUENCE [LARGE SCALE GENOMIC DNA]</scope>
    <source>
        <strain evidence="5 6">BCCO 10_0061</strain>
    </source>
</reference>
<dbReference type="InterPro" id="IPR000843">
    <property type="entry name" value="HTH_LacI"/>
</dbReference>
<dbReference type="RefSeq" id="WP_319973942.1">
    <property type="nucleotide sequence ID" value="NZ_JAXAVU010000004.1"/>
</dbReference>
<dbReference type="Pfam" id="PF13377">
    <property type="entry name" value="Peripla_BP_3"/>
    <property type="match status" value="1"/>
</dbReference>
<dbReference type="SMART" id="SM00354">
    <property type="entry name" value="HTH_LACI"/>
    <property type="match status" value="1"/>
</dbReference>
<keyword evidence="6" id="KW-1185">Reference proteome</keyword>
<dbReference type="Pfam" id="PF00356">
    <property type="entry name" value="LacI"/>
    <property type="match status" value="1"/>
</dbReference>
<evidence type="ECO:0000313" key="5">
    <source>
        <dbReference type="EMBL" id="MDX8141619.1"/>
    </source>
</evidence>
<dbReference type="EMBL" id="JAXAVU010000004">
    <property type="protein sequence ID" value="MDX8141619.1"/>
    <property type="molecule type" value="Genomic_DNA"/>
</dbReference>
<dbReference type="CDD" id="cd01392">
    <property type="entry name" value="HTH_LacI"/>
    <property type="match status" value="1"/>
</dbReference>
<dbReference type="GO" id="GO:0003677">
    <property type="term" value="F:DNA binding"/>
    <property type="evidence" value="ECO:0007669"/>
    <property type="project" value="UniProtKB-KW"/>
</dbReference>
<protein>
    <submittedName>
        <fullName evidence="5">LacI family DNA-binding transcriptional regulator</fullName>
    </submittedName>
</protein>
<evidence type="ECO:0000259" key="4">
    <source>
        <dbReference type="PROSITE" id="PS50932"/>
    </source>
</evidence>
<dbReference type="InterPro" id="IPR010982">
    <property type="entry name" value="Lambda_DNA-bd_dom_sf"/>
</dbReference>
<keyword evidence="3" id="KW-0804">Transcription</keyword>
<dbReference type="PROSITE" id="PS00356">
    <property type="entry name" value="HTH_LACI_1"/>
    <property type="match status" value="1"/>
</dbReference>
<keyword evidence="2 5" id="KW-0238">DNA-binding</keyword>
<name>A0ABU4URF8_9PSEU</name>
<comment type="caution">
    <text evidence="5">The sequence shown here is derived from an EMBL/GenBank/DDBJ whole genome shotgun (WGS) entry which is preliminary data.</text>
</comment>
<dbReference type="InterPro" id="IPR046335">
    <property type="entry name" value="LacI/GalR-like_sensor"/>
</dbReference>
<evidence type="ECO:0000256" key="3">
    <source>
        <dbReference type="ARBA" id="ARBA00023163"/>
    </source>
</evidence>
<dbReference type="SUPFAM" id="SSF53822">
    <property type="entry name" value="Periplasmic binding protein-like I"/>
    <property type="match status" value="1"/>
</dbReference>
<gene>
    <name evidence="5" type="ORF">SK854_05810</name>
</gene>